<evidence type="ECO:0000313" key="2">
    <source>
        <dbReference type="Proteomes" id="UP001189429"/>
    </source>
</evidence>
<protein>
    <recommendedName>
        <fullName evidence="3">Transmembrane 9 superfamily member</fullName>
    </recommendedName>
</protein>
<name>A0ABN9XPZ4_9DINO</name>
<keyword evidence="2" id="KW-1185">Reference proteome</keyword>
<comment type="caution">
    <text evidence="1">The sequence shown here is derived from an EMBL/GenBank/DDBJ whole genome shotgun (WGS) entry which is preliminary data.</text>
</comment>
<reference evidence="1" key="1">
    <citation type="submission" date="2023-10" db="EMBL/GenBank/DDBJ databases">
        <authorList>
            <person name="Chen Y."/>
            <person name="Shah S."/>
            <person name="Dougan E. K."/>
            <person name="Thang M."/>
            <person name="Chan C."/>
        </authorList>
    </citation>
    <scope>NUCLEOTIDE SEQUENCE [LARGE SCALE GENOMIC DNA]</scope>
</reference>
<gene>
    <name evidence="1" type="ORF">PCOR1329_LOCUS78768</name>
</gene>
<evidence type="ECO:0008006" key="3">
    <source>
        <dbReference type="Google" id="ProtNLM"/>
    </source>
</evidence>
<accession>A0ABN9XPZ4</accession>
<sequence length="317" mass="35290">MFLYTMGSADHVFKTGKVGVTRETFKHDTFETPSVAFCPFFANTTVVMPKDTARMVTAEMFTPSGGRMLKPNIKTCKFDRTCVCADMHEYRLTDHTHRDAGHLGYGAGESERATEFREKVAFETTLVDPSPDKVFKVGLYTEFDEVPSWAYARQGAYTMMSLEVELFYVTDMSHYSIWEFLKGDVHAFVRPRQMFNINSQQVGGESLGPNITSQVVYQLRTYYIEEAVVSESAVSLYTLGFLALWILGQRALTGLFIEALMPAKAEDPDRVQARELPGWLSCGLCRPLRGCAACCLGGRRGEAAERGAPGEGSPLLA</sequence>
<proteinExistence type="predicted"/>
<organism evidence="1 2">
    <name type="scientific">Prorocentrum cordatum</name>
    <dbReference type="NCBI Taxonomy" id="2364126"/>
    <lineage>
        <taxon>Eukaryota</taxon>
        <taxon>Sar</taxon>
        <taxon>Alveolata</taxon>
        <taxon>Dinophyceae</taxon>
        <taxon>Prorocentrales</taxon>
        <taxon>Prorocentraceae</taxon>
        <taxon>Prorocentrum</taxon>
    </lineage>
</organism>
<evidence type="ECO:0000313" key="1">
    <source>
        <dbReference type="EMBL" id="CAK0901994.1"/>
    </source>
</evidence>
<dbReference type="EMBL" id="CAUYUJ010021011">
    <property type="protein sequence ID" value="CAK0901994.1"/>
    <property type="molecule type" value="Genomic_DNA"/>
</dbReference>
<dbReference type="Proteomes" id="UP001189429">
    <property type="component" value="Unassembled WGS sequence"/>
</dbReference>